<sequence length="208" mass="23050">MAKLLDHHSLADHEDLAHLLPSTKLMIIARRTATYITNMQQNGLRGLAQARRARSGEPPPRLGEGAKNKGMGNTGSRLSEIPLAWASCLLAQKLSEPPGRRFAQKNLGELPVSSRLGEIDSLGRDLQPRQHLKYWNPNFPYLEKGSHRPRHWAPKHSSSGDGSGTGGTVAQKEEQSHQPTLNSGIRRREAKTICFRVTYVVQEVGLEL</sequence>
<evidence type="ECO:0000313" key="3">
    <source>
        <dbReference type="Proteomes" id="UP000501690"/>
    </source>
</evidence>
<evidence type="ECO:0000313" key="2">
    <source>
        <dbReference type="EMBL" id="QCE05613.1"/>
    </source>
</evidence>
<name>A0A4D6MW05_VIGUN</name>
<feature type="region of interest" description="Disordered" evidence="1">
    <location>
        <begin position="46"/>
        <end position="73"/>
    </location>
</feature>
<accession>A0A4D6MW05</accession>
<gene>
    <name evidence="2" type="ORF">DEO72_LG9g617</name>
</gene>
<protein>
    <submittedName>
        <fullName evidence="2">Uncharacterized protein</fullName>
    </submittedName>
</protein>
<proteinExistence type="predicted"/>
<keyword evidence="3" id="KW-1185">Reference proteome</keyword>
<evidence type="ECO:0000256" key="1">
    <source>
        <dbReference type="SAM" id="MobiDB-lite"/>
    </source>
</evidence>
<dbReference type="AlphaFoldDB" id="A0A4D6MW05"/>
<reference evidence="2 3" key="1">
    <citation type="submission" date="2019-04" db="EMBL/GenBank/DDBJ databases">
        <title>An improved genome assembly and genetic linkage map for asparagus bean, Vigna unguiculata ssp. sesquipedialis.</title>
        <authorList>
            <person name="Xia Q."/>
            <person name="Zhang R."/>
            <person name="Dong Y."/>
        </authorList>
    </citation>
    <scope>NUCLEOTIDE SEQUENCE [LARGE SCALE GENOMIC DNA]</scope>
    <source>
        <tissue evidence="2">Leaf</tissue>
    </source>
</reference>
<dbReference type="EMBL" id="CP039353">
    <property type="protein sequence ID" value="QCE05613.1"/>
    <property type="molecule type" value="Genomic_DNA"/>
</dbReference>
<organism evidence="2 3">
    <name type="scientific">Vigna unguiculata</name>
    <name type="common">Cowpea</name>
    <dbReference type="NCBI Taxonomy" id="3917"/>
    <lineage>
        <taxon>Eukaryota</taxon>
        <taxon>Viridiplantae</taxon>
        <taxon>Streptophyta</taxon>
        <taxon>Embryophyta</taxon>
        <taxon>Tracheophyta</taxon>
        <taxon>Spermatophyta</taxon>
        <taxon>Magnoliopsida</taxon>
        <taxon>eudicotyledons</taxon>
        <taxon>Gunneridae</taxon>
        <taxon>Pentapetalae</taxon>
        <taxon>rosids</taxon>
        <taxon>fabids</taxon>
        <taxon>Fabales</taxon>
        <taxon>Fabaceae</taxon>
        <taxon>Papilionoideae</taxon>
        <taxon>50 kb inversion clade</taxon>
        <taxon>NPAAA clade</taxon>
        <taxon>indigoferoid/millettioid clade</taxon>
        <taxon>Phaseoleae</taxon>
        <taxon>Vigna</taxon>
    </lineage>
</organism>
<dbReference type="Proteomes" id="UP000501690">
    <property type="component" value="Linkage Group LG9"/>
</dbReference>
<feature type="region of interest" description="Disordered" evidence="1">
    <location>
        <begin position="146"/>
        <end position="184"/>
    </location>
</feature>